<accession>A0A0D7CI65</accession>
<dbReference type="InterPro" id="IPR005523">
    <property type="entry name" value="DUF317_SPDY"/>
</dbReference>
<dbReference type="Pfam" id="PF03771">
    <property type="entry name" value="SPDY"/>
    <property type="match status" value="1"/>
</dbReference>
<gene>
    <name evidence="2" type="ORF">SNA_21675</name>
</gene>
<dbReference type="AlphaFoldDB" id="A0A0D7CI65"/>
<reference evidence="2 3" key="1">
    <citation type="submission" date="2014-09" db="EMBL/GenBank/DDBJ databases">
        <title>Draft genome sequence of Streptomyces natalensis ATCC 27448, producer of the antifungal pimaricin.</title>
        <authorList>
            <person name="Mendes M.V."/>
            <person name="Beites T."/>
            <person name="Pires S."/>
            <person name="Santos C.L."/>
            <person name="Moradas-Ferreira P."/>
        </authorList>
    </citation>
    <scope>NUCLEOTIDE SEQUENCE [LARGE SCALE GENOMIC DNA]</scope>
    <source>
        <strain evidence="2 3">ATCC 27448</strain>
    </source>
</reference>
<evidence type="ECO:0000313" key="2">
    <source>
        <dbReference type="EMBL" id="KIZ15883.1"/>
    </source>
</evidence>
<dbReference type="EMBL" id="JRKI01000029">
    <property type="protein sequence ID" value="KIZ15883.1"/>
    <property type="molecule type" value="Genomic_DNA"/>
</dbReference>
<organism evidence="2 3">
    <name type="scientific">Streptomyces natalensis ATCC 27448</name>
    <dbReference type="NCBI Taxonomy" id="1240678"/>
    <lineage>
        <taxon>Bacteria</taxon>
        <taxon>Bacillati</taxon>
        <taxon>Actinomycetota</taxon>
        <taxon>Actinomycetes</taxon>
        <taxon>Kitasatosporales</taxon>
        <taxon>Streptomycetaceae</taxon>
        <taxon>Streptomyces</taxon>
    </lineage>
</organism>
<evidence type="ECO:0000259" key="1">
    <source>
        <dbReference type="Pfam" id="PF03771"/>
    </source>
</evidence>
<name>A0A0D7CI65_9ACTN</name>
<protein>
    <recommendedName>
        <fullName evidence="1">DUF317 domain-containing protein</fullName>
    </recommendedName>
</protein>
<evidence type="ECO:0000313" key="3">
    <source>
        <dbReference type="Proteomes" id="UP000032458"/>
    </source>
</evidence>
<dbReference type="Proteomes" id="UP000032458">
    <property type="component" value="Unassembled WGS sequence"/>
</dbReference>
<sequence>MVLGAPCLWAASFGASVPHDLVAVFAGALSSTAPVLRRVLPESTRDRLLRAPAGWASAPPPYDARSPASLAGRPGFVLCSDMRDIAASHPGART</sequence>
<proteinExistence type="predicted"/>
<keyword evidence="3" id="KW-1185">Reference proteome</keyword>
<dbReference type="PATRIC" id="fig|1240678.4.peg.4619"/>
<feature type="domain" description="DUF317" evidence="1">
    <location>
        <begin position="5"/>
        <end position="35"/>
    </location>
</feature>
<comment type="caution">
    <text evidence="2">The sequence shown here is derived from an EMBL/GenBank/DDBJ whole genome shotgun (WGS) entry which is preliminary data.</text>
</comment>